<dbReference type="KEGG" id="aot:AcetOri_orf01418"/>
<gene>
    <name evidence="2" type="ORF">AcetOrient_orf01418</name>
</gene>
<evidence type="ECO:0000313" key="3">
    <source>
        <dbReference type="Proteomes" id="UP000270034"/>
    </source>
</evidence>
<name>A0A2Z5ZF18_9PROT</name>
<dbReference type="Pfam" id="PF04280">
    <property type="entry name" value="Tim44"/>
    <property type="match status" value="1"/>
</dbReference>
<protein>
    <submittedName>
        <fullName evidence="2">Preprotein translocase subunit Tim44</fullName>
    </submittedName>
</protein>
<dbReference type="SUPFAM" id="SSF54427">
    <property type="entry name" value="NTF2-like"/>
    <property type="match status" value="1"/>
</dbReference>
<dbReference type="InterPro" id="IPR007379">
    <property type="entry name" value="Tim44-like_dom"/>
</dbReference>
<reference evidence="2 3" key="1">
    <citation type="submission" date="2018-02" db="EMBL/GenBank/DDBJ databases">
        <title>Acetobacter orientalis genome.</title>
        <authorList>
            <person name="Nakashima N."/>
            <person name="Tamura T."/>
        </authorList>
    </citation>
    <scope>NUCLEOTIDE SEQUENCE [LARGE SCALE GENOMIC DNA]</scope>
    <source>
        <strain evidence="2 3">FAN1</strain>
    </source>
</reference>
<proteinExistence type="predicted"/>
<dbReference type="EMBL" id="AP018515">
    <property type="protein sequence ID" value="BBC79314.1"/>
    <property type="molecule type" value="Genomic_DNA"/>
</dbReference>
<evidence type="ECO:0000259" key="1">
    <source>
        <dbReference type="SMART" id="SM00978"/>
    </source>
</evidence>
<dbReference type="SMART" id="SM00978">
    <property type="entry name" value="Tim44"/>
    <property type="match status" value="1"/>
</dbReference>
<organism evidence="2 3">
    <name type="scientific">Acetobacter orientalis</name>
    <dbReference type="NCBI Taxonomy" id="146474"/>
    <lineage>
        <taxon>Bacteria</taxon>
        <taxon>Pseudomonadati</taxon>
        <taxon>Pseudomonadota</taxon>
        <taxon>Alphaproteobacteria</taxon>
        <taxon>Acetobacterales</taxon>
        <taxon>Acetobacteraceae</taxon>
        <taxon>Acetobacter</taxon>
    </lineage>
</organism>
<dbReference type="InterPro" id="IPR032710">
    <property type="entry name" value="NTF2-like_dom_sf"/>
</dbReference>
<dbReference type="AlphaFoldDB" id="A0A2Z5ZF18"/>
<feature type="domain" description="Tim44-like" evidence="1">
    <location>
        <begin position="92"/>
        <end position="241"/>
    </location>
</feature>
<sequence length="242" mass="26048">MFSACGRARKNNGRVKMDFSFDHFPVDLVLFALVAAFLVLRLRSVLGRKVGIQPLPMPLPQQAEALKKAIDAKANTTEQKAEFSIPAPATRVGQQLEAIRQQDATFTPQQFLTGAQGVFTEVVTAFAAGERTPLENRLTPAVYASFEAAITARDAAGEKQRTEIKAIRSLAIEDVRLTQLAAGTGAAIDVRIVSDQISLVTGADGQPVTGMDAVTEFSDLWTFERLLGVAGSTWRLASARSA</sequence>
<accession>A0A2Z5ZF18</accession>
<dbReference type="NCBIfam" id="NF033779">
    <property type="entry name" value="Tim44_TimA_adap"/>
    <property type="match status" value="1"/>
</dbReference>
<dbReference type="Gene3D" id="3.10.450.240">
    <property type="match status" value="1"/>
</dbReference>
<evidence type="ECO:0000313" key="2">
    <source>
        <dbReference type="EMBL" id="BBC79314.1"/>
    </source>
</evidence>
<dbReference type="Proteomes" id="UP000270034">
    <property type="component" value="Chromosome"/>
</dbReference>